<evidence type="ECO:0000256" key="1">
    <source>
        <dbReference type="SAM" id="Coils"/>
    </source>
</evidence>
<keyword evidence="4" id="KW-1185">Reference proteome</keyword>
<dbReference type="AlphaFoldDB" id="A0A432XNI7"/>
<name>A0A432XNI7_9GAMM</name>
<gene>
    <name evidence="3" type="ORF">CWE21_03765</name>
</gene>
<keyword evidence="2" id="KW-0812">Transmembrane</keyword>
<dbReference type="Proteomes" id="UP000286678">
    <property type="component" value="Unassembled WGS sequence"/>
</dbReference>
<dbReference type="RefSeq" id="WP_126833133.1">
    <property type="nucleotide sequence ID" value="NZ_PIPT01000002.1"/>
</dbReference>
<feature type="coiled-coil region" evidence="1">
    <location>
        <begin position="46"/>
        <end position="103"/>
    </location>
</feature>
<evidence type="ECO:0000313" key="3">
    <source>
        <dbReference type="EMBL" id="RUO50244.1"/>
    </source>
</evidence>
<proteinExistence type="predicted"/>
<feature type="transmembrane region" description="Helical" evidence="2">
    <location>
        <begin position="24"/>
        <end position="45"/>
    </location>
</feature>
<sequence>MKRIANLYLDELQPSREWLTLTRFLKTSAVLLVVFLLMWVVINYINAQQQRESEQVRAQLAAAQAQLQQRQAQLDNALNDPELNDALREVEQTLALRNKLLEQMYSHTQRNQQSYSQLLTDLAAADQNSVWLQRILVVDNALSIEGRTLKPQGLPDWLASFSRYPSLQDRPFGVFELVEDEQQGLRFVVGHLNNAGSNQNTPEARR</sequence>
<evidence type="ECO:0008006" key="5">
    <source>
        <dbReference type="Google" id="ProtNLM"/>
    </source>
</evidence>
<dbReference type="OrthoDB" id="6876592at2"/>
<evidence type="ECO:0000256" key="2">
    <source>
        <dbReference type="SAM" id="Phobius"/>
    </source>
</evidence>
<protein>
    <recommendedName>
        <fullName evidence="5">Agglutinin biogenesis protein MshI</fullName>
    </recommendedName>
</protein>
<keyword evidence="1" id="KW-0175">Coiled coil</keyword>
<comment type="caution">
    <text evidence="3">The sequence shown here is derived from an EMBL/GenBank/DDBJ whole genome shotgun (WGS) entry which is preliminary data.</text>
</comment>
<evidence type="ECO:0000313" key="4">
    <source>
        <dbReference type="Proteomes" id="UP000286678"/>
    </source>
</evidence>
<keyword evidence="2" id="KW-0472">Membrane</keyword>
<organism evidence="3 4">
    <name type="scientific">Pseudidiomarina aquimaris</name>
    <dbReference type="NCBI Taxonomy" id="641841"/>
    <lineage>
        <taxon>Bacteria</taxon>
        <taxon>Pseudomonadati</taxon>
        <taxon>Pseudomonadota</taxon>
        <taxon>Gammaproteobacteria</taxon>
        <taxon>Alteromonadales</taxon>
        <taxon>Idiomarinaceae</taxon>
        <taxon>Pseudidiomarina</taxon>
    </lineage>
</organism>
<keyword evidence="2" id="KW-1133">Transmembrane helix</keyword>
<dbReference type="EMBL" id="PIPT01000002">
    <property type="protein sequence ID" value="RUO50244.1"/>
    <property type="molecule type" value="Genomic_DNA"/>
</dbReference>
<reference evidence="4" key="1">
    <citation type="journal article" date="2018" name="Front. Microbiol.">
        <title>Genome-Based Analysis Reveals the Taxonomy and Diversity of the Family Idiomarinaceae.</title>
        <authorList>
            <person name="Liu Y."/>
            <person name="Lai Q."/>
            <person name="Shao Z."/>
        </authorList>
    </citation>
    <scope>NUCLEOTIDE SEQUENCE [LARGE SCALE GENOMIC DNA]</scope>
    <source>
        <strain evidence="4">SW15</strain>
    </source>
</reference>
<accession>A0A432XNI7</accession>